<dbReference type="Proteomes" id="UP000695000">
    <property type="component" value="Unplaced"/>
</dbReference>
<dbReference type="Pfam" id="PF20266">
    <property type="entry name" value="Mab-21_C"/>
    <property type="match status" value="1"/>
</dbReference>
<feature type="compositionally biased region" description="Polar residues" evidence="1">
    <location>
        <begin position="851"/>
        <end position="863"/>
    </location>
</feature>
<gene>
    <name evidence="4 5 6" type="primary">LOC108563814</name>
</gene>
<dbReference type="RefSeq" id="XP_017778102.1">
    <property type="nucleotide sequence ID" value="XM_017922613.1"/>
</dbReference>
<evidence type="ECO:0000313" key="6">
    <source>
        <dbReference type="RefSeq" id="XP_017778110.1"/>
    </source>
</evidence>
<feature type="domain" description="Mab-21-like HhH/H2TH-like" evidence="2">
    <location>
        <begin position="336"/>
        <end position="429"/>
    </location>
</feature>
<evidence type="ECO:0000259" key="2">
    <source>
        <dbReference type="Pfam" id="PF20266"/>
    </source>
</evidence>
<dbReference type="PANTHER" id="PTHR10656:SF70">
    <property type="entry name" value="PROTEIN MAB-21-RELATED"/>
    <property type="match status" value="1"/>
</dbReference>
<evidence type="ECO:0000256" key="1">
    <source>
        <dbReference type="SAM" id="MobiDB-lite"/>
    </source>
</evidence>
<evidence type="ECO:0000313" key="4">
    <source>
        <dbReference type="RefSeq" id="XP_017778096.1"/>
    </source>
</evidence>
<organism evidence="3 4">
    <name type="scientific">Nicrophorus vespilloides</name>
    <name type="common">Boreal carrion beetle</name>
    <dbReference type="NCBI Taxonomy" id="110193"/>
    <lineage>
        <taxon>Eukaryota</taxon>
        <taxon>Metazoa</taxon>
        <taxon>Ecdysozoa</taxon>
        <taxon>Arthropoda</taxon>
        <taxon>Hexapoda</taxon>
        <taxon>Insecta</taxon>
        <taxon>Pterygota</taxon>
        <taxon>Neoptera</taxon>
        <taxon>Endopterygota</taxon>
        <taxon>Coleoptera</taxon>
        <taxon>Polyphaga</taxon>
        <taxon>Staphyliniformia</taxon>
        <taxon>Silphidae</taxon>
        <taxon>Nicrophorinae</taxon>
        <taxon>Nicrophorus</taxon>
    </lineage>
</organism>
<keyword evidence="3" id="KW-1185">Reference proteome</keyword>
<feature type="region of interest" description="Disordered" evidence="1">
    <location>
        <begin position="841"/>
        <end position="872"/>
    </location>
</feature>
<dbReference type="GeneID" id="108563814"/>
<protein>
    <submittedName>
        <fullName evidence="4 5">Uncharacterized protein LOC108563814</fullName>
    </submittedName>
</protein>
<dbReference type="Gene3D" id="1.10.1410.40">
    <property type="match status" value="1"/>
</dbReference>
<evidence type="ECO:0000313" key="3">
    <source>
        <dbReference type="Proteomes" id="UP000695000"/>
    </source>
</evidence>
<dbReference type="RefSeq" id="XP_017778110.1">
    <property type="nucleotide sequence ID" value="XM_017922621.1"/>
</dbReference>
<dbReference type="PANTHER" id="PTHR10656">
    <property type="entry name" value="CELL FATE DETERMINING PROTEIN MAB21-RELATED"/>
    <property type="match status" value="1"/>
</dbReference>
<proteinExistence type="predicted"/>
<sequence>MMLKSNSKRKSGRKLEELLLPGSRLKFSSQQLQNLNLVFEKRLLEPLCTKEIESNIILARSVTERLIQRLVCGAGTIDEKFSSKYLIHLHSSDERTTNLRYLVRLDKLSRPSLYKDDSLPKYSIIEDDPDFPKGYARIRMFSSLYKLWGDYANANGYLRRDKIQSRYVSLLARAASSDLPNSPAYLDEAILCASPGKVVDPSTLQRILKIPTERHVYYGSNGNAPRFPDPRDFRLAIVDEPTGIRIRIEFLSPALSSLAMDVTILIGIEADSWPVSSDFPTRISLGHSDSLLYQLTAQTGLYLVGFGVQSSAWQMRVPAAEETILKNYSPNSTIHSILKLLKITLDEIYEESSRHQKYQLAYKILNGYILKTALFYELEKDLDGPTVTLLNWSPKSLSTHVLKIFDNIISSLRNQKLSNYFFPATNLIGNPGHLCEDDYIYESKRILIHLVKLQDMSLTHIAERSISLAQELESSLLHKWKELIDGLLPPASTRGRRFCLIGKTKRVAYTQYTGRQLEYIALILKNALIAKKSILKPLDETWEGYPPDTKKDDLNTTEDLVYIILIIIEQAKDHFLKVNTNEKFKLKLKLHFDSTIMKLVDLIRRSDETILDDLDFVKVTLKWLYRVLDQNKRLLSPILRPYLNTLFISSHGNSWFLESFKERTRGDEIVSLGIFSELVNKEKITPAEGLIESINKRWSWAKDMLTLVERQRLRVVFVEGRGKIGRHLMSVPNDFKAKAIAEDESYNLNTLPKKSYFCTLLKNDLESSQMRIPWHCILRDNSPLTKMFNKQHRFGDHRCGGDIVETLMSMQKLNLLQDVSSILPQEDRLQLLEVVQKLSRKNGNPRRRAQTLPNYSKQDNNQKYTRKEESAGIRTSKEGFVLKTLQLDPSSLIQSCRDVRMKDDGSYDRKVRIVHRQSFKY</sequence>
<dbReference type="InterPro" id="IPR046906">
    <property type="entry name" value="Mab-21_HhH/H2TH-like"/>
</dbReference>
<accession>A0ABM1MU46</accession>
<dbReference type="RefSeq" id="XP_017778096.1">
    <property type="nucleotide sequence ID" value="XM_017922607.1"/>
</dbReference>
<reference evidence="4 5" key="1">
    <citation type="submission" date="2025-05" db="UniProtKB">
        <authorList>
            <consortium name="RefSeq"/>
        </authorList>
    </citation>
    <scope>IDENTIFICATION</scope>
    <source>
        <tissue evidence="4 5">Whole Larva</tissue>
    </source>
</reference>
<name>A0ABM1MU46_NICVS</name>
<evidence type="ECO:0000313" key="5">
    <source>
        <dbReference type="RefSeq" id="XP_017778102.1"/>
    </source>
</evidence>